<name>A0A1I7I9T2_9FIRM</name>
<evidence type="ECO:0000259" key="1">
    <source>
        <dbReference type="SMART" id="SM00382"/>
    </source>
</evidence>
<dbReference type="EMBL" id="FPBT01000036">
    <property type="protein sequence ID" value="SFU69691.1"/>
    <property type="molecule type" value="Genomic_DNA"/>
</dbReference>
<evidence type="ECO:0000313" key="2">
    <source>
        <dbReference type="EMBL" id="SFU69691.1"/>
    </source>
</evidence>
<dbReference type="RefSeq" id="WP_090472109.1">
    <property type="nucleotide sequence ID" value="NZ_FOWF01000037.1"/>
</dbReference>
<sequence length="506" mass="58505">MNIKDAKDQIKKAVVAYMTKDKFGDYEISAVQQRPIFLMGPPGIGKTAIMEQIAQELDIAIVSYSMTHHTRQSALGLPFIEEKNYGGQMYKVSEYTMSEILASVYDVIEETGKKEGILFLDEINCVSETLAPSMLQFLQYKTFGRHRVPEGWIVVTAGNPAEYNNSVHDFDIATWDRLKRIDVEPDYKVWKEYAINVGVHPSITTYLDIKKDDFYAIQTTVEGKTFVTARGWVDLSKMIYLFEKNDFKVDETLVIQYLQNRRVAKDFAVYYDLFKKYQSDYKVEEILTGKASDEIKQRAQHAQFDERIALLGLLINALYERFHEVSDREEELRVLMRVVKEHSTGLKNERCGSAGKELRKMTEELNREISKGRKAGAMSAEQIRANKMSIELIDSCMTMAIKDPENKTKMDVVKESFNNEKKNLEEVANQTKLSLDNVFLFSEEVFGSGNETLILVTELTSNYYSAQFISRYGSEEYFKHNKELLFYERQKEIIRELEKLELEDSI</sequence>
<dbReference type="AlphaFoldDB" id="A0A1I7I9T2"/>
<dbReference type="InterPro" id="IPR027417">
    <property type="entry name" value="P-loop_NTPase"/>
</dbReference>
<dbReference type="GO" id="GO:0005524">
    <property type="term" value="F:ATP binding"/>
    <property type="evidence" value="ECO:0007669"/>
    <property type="project" value="InterPro"/>
</dbReference>
<gene>
    <name evidence="2" type="ORF">SAMN05216508_1369</name>
</gene>
<keyword evidence="3" id="KW-1185">Reference proteome</keyword>
<dbReference type="OrthoDB" id="9808317at2"/>
<dbReference type="CDD" id="cd00009">
    <property type="entry name" value="AAA"/>
    <property type="match status" value="1"/>
</dbReference>
<dbReference type="PANTHER" id="PTHR42759:SF1">
    <property type="entry name" value="MAGNESIUM-CHELATASE SUBUNIT CHLD"/>
    <property type="match status" value="1"/>
</dbReference>
<dbReference type="InterPro" id="IPR003593">
    <property type="entry name" value="AAA+_ATPase"/>
</dbReference>
<protein>
    <submittedName>
        <fullName evidence="2">ATPase family associated with various cellular activities (AAA)</fullName>
    </submittedName>
</protein>
<feature type="domain" description="AAA+ ATPase" evidence="1">
    <location>
        <begin position="32"/>
        <end position="188"/>
    </location>
</feature>
<dbReference type="SUPFAM" id="SSF52540">
    <property type="entry name" value="P-loop containing nucleoside triphosphate hydrolases"/>
    <property type="match status" value="1"/>
</dbReference>
<dbReference type="InterPro" id="IPR050764">
    <property type="entry name" value="CbbQ/NirQ/NorQ/GpvN"/>
</dbReference>
<evidence type="ECO:0000313" key="3">
    <source>
        <dbReference type="Proteomes" id="UP000198817"/>
    </source>
</evidence>
<proteinExistence type="predicted"/>
<dbReference type="InterPro" id="IPR003959">
    <property type="entry name" value="ATPase_AAA_core"/>
</dbReference>
<dbReference type="Proteomes" id="UP000198817">
    <property type="component" value="Unassembled WGS sequence"/>
</dbReference>
<reference evidence="2 3" key="1">
    <citation type="submission" date="2016-10" db="EMBL/GenBank/DDBJ databases">
        <authorList>
            <person name="de Groot N.N."/>
        </authorList>
    </citation>
    <scope>NUCLEOTIDE SEQUENCE [LARGE SCALE GENOMIC DNA]</scope>
    <source>
        <strain evidence="2 3">KHGC13</strain>
    </source>
</reference>
<dbReference type="Gene3D" id="3.40.50.300">
    <property type="entry name" value="P-loop containing nucleotide triphosphate hydrolases"/>
    <property type="match status" value="1"/>
</dbReference>
<dbReference type="STRING" id="155865.SAMN05216515_13711"/>
<dbReference type="SMART" id="SM00382">
    <property type="entry name" value="AAA"/>
    <property type="match status" value="1"/>
</dbReference>
<dbReference type="PANTHER" id="PTHR42759">
    <property type="entry name" value="MOXR FAMILY PROTEIN"/>
    <property type="match status" value="1"/>
</dbReference>
<dbReference type="GO" id="GO:0016887">
    <property type="term" value="F:ATP hydrolysis activity"/>
    <property type="evidence" value="ECO:0007669"/>
    <property type="project" value="InterPro"/>
</dbReference>
<accession>A0A1I7I9T2</accession>
<organism evidence="2 3">
    <name type="scientific">Eubacterium pyruvativorans</name>
    <dbReference type="NCBI Taxonomy" id="155865"/>
    <lineage>
        <taxon>Bacteria</taxon>
        <taxon>Bacillati</taxon>
        <taxon>Bacillota</taxon>
        <taxon>Clostridia</taxon>
        <taxon>Eubacteriales</taxon>
        <taxon>Eubacteriaceae</taxon>
        <taxon>Eubacterium</taxon>
    </lineage>
</organism>
<dbReference type="Pfam" id="PF00004">
    <property type="entry name" value="AAA"/>
    <property type="match status" value="1"/>
</dbReference>